<dbReference type="InterPro" id="IPR012337">
    <property type="entry name" value="RNaseH-like_sf"/>
</dbReference>
<dbReference type="InterPro" id="IPR025724">
    <property type="entry name" value="GAG-pre-integrase_dom"/>
</dbReference>
<evidence type="ECO:0000256" key="4">
    <source>
        <dbReference type="ARBA" id="ARBA00022801"/>
    </source>
</evidence>
<dbReference type="Pfam" id="PF13976">
    <property type="entry name" value="gag_pre-integrs"/>
    <property type="match status" value="1"/>
</dbReference>
<gene>
    <name evidence="6" type="ORF">V8G54_031156</name>
</gene>
<dbReference type="PROSITE" id="PS50994">
    <property type="entry name" value="INTEGRASE"/>
    <property type="match status" value="1"/>
</dbReference>
<dbReference type="InterPro" id="IPR043502">
    <property type="entry name" value="DNA/RNA_pol_sf"/>
</dbReference>
<dbReference type="Pfam" id="PF00665">
    <property type="entry name" value="rve"/>
    <property type="match status" value="1"/>
</dbReference>
<dbReference type="GO" id="GO:0015074">
    <property type="term" value="P:DNA integration"/>
    <property type="evidence" value="ECO:0007669"/>
    <property type="project" value="InterPro"/>
</dbReference>
<dbReference type="InterPro" id="IPR039537">
    <property type="entry name" value="Retrotran_Ty1/copia-like"/>
</dbReference>
<keyword evidence="1" id="KW-0645">Protease</keyword>
<dbReference type="CDD" id="cd09272">
    <property type="entry name" value="RNase_HI_RT_Ty1"/>
    <property type="match status" value="1"/>
</dbReference>
<feature type="domain" description="Integrase catalytic" evidence="5">
    <location>
        <begin position="466"/>
        <end position="575"/>
    </location>
</feature>
<dbReference type="GO" id="GO:0004190">
    <property type="term" value="F:aspartic-type endopeptidase activity"/>
    <property type="evidence" value="ECO:0007669"/>
    <property type="project" value="UniProtKB-KW"/>
</dbReference>
<dbReference type="Pfam" id="PF14223">
    <property type="entry name" value="Retrotran_gag_2"/>
    <property type="match status" value="1"/>
</dbReference>
<keyword evidence="4" id="KW-0378">Hydrolase</keyword>
<dbReference type="SUPFAM" id="SSF56672">
    <property type="entry name" value="DNA/RNA polymerases"/>
    <property type="match status" value="1"/>
</dbReference>
<evidence type="ECO:0000313" key="6">
    <source>
        <dbReference type="EMBL" id="WVY99005.1"/>
    </source>
</evidence>
<keyword evidence="3" id="KW-0064">Aspartyl protease</keyword>
<accession>A0AAQ3MXL2</accession>
<dbReference type="Pfam" id="PF25597">
    <property type="entry name" value="SH3_retrovirus"/>
    <property type="match status" value="1"/>
</dbReference>
<dbReference type="GO" id="GO:0003676">
    <property type="term" value="F:nucleic acid binding"/>
    <property type="evidence" value="ECO:0007669"/>
    <property type="project" value="InterPro"/>
</dbReference>
<dbReference type="Proteomes" id="UP001374535">
    <property type="component" value="Chromosome 9"/>
</dbReference>
<dbReference type="InterPro" id="IPR036397">
    <property type="entry name" value="RNaseH_sf"/>
</dbReference>
<dbReference type="GO" id="GO:0006508">
    <property type="term" value="P:proteolysis"/>
    <property type="evidence" value="ECO:0007669"/>
    <property type="project" value="UniProtKB-KW"/>
</dbReference>
<evidence type="ECO:0000256" key="2">
    <source>
        <dbReference type="ARBA" id="ARBA00022723"/>
    </source>
</evidence>
<dbReference type="PANTHER" id="PTHR42648">
    <property type="entry name" value="TRANSPOSASE, PUTATIVE-RELATED"/>
    <property type="match status" value="1"/>
</dbReference>
<dbReference type="InterPro" id="IPR054722">
    <property type="entry name" value="PolX-like_BBD"/>
</dbReference>
<protein>
    <recommendedName>
        <fullName evidence="5">Integrase catalytic domain-containing protein</fullName>
    </recommendedName>
</protein>
<dbReference type="InterPro" id="IPR001584">
    <property type="entry name" value="Integrase_cat-core"/>
</dbReference>
<reference evidence="6 7" key="1">
    <citation type="journal article" date="2023" name="Life. Sci Alliance">
        <title>Evolutionary insights into 3D genome organization and epigenetic landscape of Vigna mungo.</title>
        <authorList>
            <person name="Junaid A."/>
            <person name="Singh B."/>
            <person name="Bhatia S."/>
        </authorList>
    </citation>
    <scope>NUCLEOTIDE SEQUENCE [LARGE SCALE GENOMIC DNA]</scope>
    <source>
        <strain evidence="6">Urdbean</strain>
    </source>
</reference>
<dbReference type="InterPro" id="IPR057670">
    <property type="entry name" value="SH3_retrovirus"/>
</dbReference>
<keyword evidence="7" id="KW-1185">Reference proteome</keyword>
<evidence type="ECO:0000256" key="3">
    <source>
        <dbReference type="ARBA" id="ARBA00022750"/>
    </source>
</evidence>
<dbReference type="EMBL" id="CP144692">
    <property type="protein sequence ID" value="WVY99005.1"/>
    <property type="molecule type" value="Genomic_DNA"/>
</dbReference>
<dbReference type="AlphaFoldDB" id="A0AAQ3MXL2"/>
<evidence type="ECO:0000259" key="5">
    <source>
        <dbReference type="PROSITE" id="PS50994"/>
    </source>
</evidence>
<name>A0AAQ3MXL2_VIGMU</name>
<organism evidence="6 7">
    <name type="scientific">Vigna mungo</name>
    <name type="common">Black gram</name>
    <name type="synonym">Phaseolus mungo</name>
    <dbReference type="NCBI Taxonomy" id="3915"/>
    <lineage>
        <taxon>Eukaryota</taxon>
        <taxon>Viridiplantae</taxon>
        <taxon>Streptophyta</taxon>
        <taxon>Embryophyta</taxon>
        <taxon>Tracheophyta</taxon>
        <taxon>Spermatophyta</taxon>
        <taxon>Magnoliopsida</taxon>
        <taxon>eudicotyledons</taxon>
        <taxon>Gunneridae</taxon>
        <taxon>Pentapetalae</taxon>
        <taxon>rosids</taxon>
        <taxon>fabids</taxon>
        <taxon>Fabales</taxon>
        <taxon>Fabaceae</taxon>
        <taxon>Papilionoideae</taxon>
        <taxon>50 kb inversion clade</taxon>
        <taxon>NPAAA clade</taxon>
        <taxon>indigoferoid/millettioid clade</taxon>
        <taxon>Phaseoleae</taxon>
        <taxon>Vigna</taxon>
    </lineage>
</organism>
<dbReference type="Gene3D" id="3.30.420.10">
    <property type="entry name" value="Ribonuclease H-like superfamily/Ribonuclease H"/>
    <property type="match status" value="1"/>
</dbReference>
<dbReference type="GO" id="GO:0046872">
    <property type="term" value="F:metal ion binding"/>
    <property type="evidence" value="ECO:0007669"/>
    <property type="project" value="UniProtKB-KW"/>
</dbReference>
<dbReference type="SUPFAM" id="SSF53098">
    <property type="entry name" value="Ribonuclease H-like"/>
    <property type="match status" value="1"/>
</dbReference>
<keyword evidence="2" id="KW-0479">Metal-binding</keyword>
<dbReference type="InterPro" id="IPR013103">
    <property type="entry name" value="RVT_2"/>
</dbReference>
<dbReference type="Pfam" id="PF22936">
    <property type="entry name" value="Pol_BBD"/>
    <property type="match status" value="1"/>
</dbReference>
<dbReference type="PANTHER" id="PTHR42648:SF22">
    <property type="entry name" value="REVERSE TRANSCRIPTASE TY1_COPIA-TYPE DOMAIN-CONTAINING PROTEIN"/>
    <property type="match status" value="1"/>
</dbReference>
<sequence>MSDKNSTPKSGYAVTPVIIQSKSVFNVGIVLSETNYDIWSQIMEMHIAEREKLSYIRGKEKQPAEEDPGYEKWYVENQKVKRWLLLSMSPEIMKRYLRLATAHEIWSALSKAFFDGSDELQVFTLNQKVFTAKQNGRPLSEYYGELMEIFQELDHRDKVVMKDPEDVTTYKKSIGRLMVHIFLAGLDGEFEQIRGEILRKEPVPELENSYALIRQEAIRQHSHDSLKQKLAGQTKGNHPKANSNIDKSKFKCTHCNQQGHTESRCFELNGYLEWWDHSWDQRGKNPAAAVVEAKNIDEASKDSTALMTIRGNGGEFSVRITNSTWIIDSGATDHMTFDSRQISSMKPSSKELISTANGDTTSGIGKGSLNRTNNFTLDSVLVVPSLEYNLLSDIQTRQTIGYGVKQGRLYYLDLVSKDSGKLEKALTVKSSTKQKEESEIWLWHHRLGHASFTKSHRVPFSLSLNKSIVPFMLTHSDVWGPSKISTLRGSRWFVTFIDDCTRMTWLWLMKSKGEVNLIFQKFHKMIETQYNAKVQVLRSDNGGEYQSLELKGYLEVHGIIHQTTCPNTPQQNGALIMATYVINCIPSSSNDFQTPLQTLLNKVVALGSTNFPPCIFGYVAFVHIQKNPNKLAPRALRCVFLGYAIHQKGYQCYHPPTKRMFISMDVVFHEQIMYFSSESALQGENHKELQTLDYHCQEYVYLEKDHLEVNCSNDNSCADNLQSSCTNEMENEINGTSHYVLVTELGMTPPVDTPNQSSDVMDALNLEALADPRWKNVMNEEMKALQQNKTWELVDCPPRKKPYKADDTIERLKARLVAKGYTQTYGVDYTETFAPVAKLNTVRVLLSLAFDVKNAFLHGELFEEVYIELPPRCMVPKKHTQKVRKLKKSLYDLKQSPRVWFGRFSEAMTVFGYHQSNSGHTLFLKKQHGKIIVLIIYVDDMIVTGNDPEEQKALQSYLFGKFEMEDLETSMEKCHPATTPIEEGLKLCLEPNQIPVDKGRYQRLCRKINYMHNPGEKHMNVVMHILRSLKYVPGRGILFTKHTDYQEINVYTNADWAGAIDDRRSTSGYFTFLGGNLVTWRSKKQNVVARSSAEAKFRGIALGLCEALLLKLLLEDLGYPPRQPI</sequence>
<evidence type="ECO:0000313" key="7">
    <source>
        <dbReference type="Proteomes" id="UP001374535"/>
    </source>
</evidence>
<proteinExistence type="predicted"/>
<evidence type="ECO:0000256" key="1">
    <source>
        <dbReference type="ARBA" id="ARBA00022670"/>
    </source>
</evidence>
<dbReference type="Pfam" id="PF07727">
    <property type="entry name" value="RVT_2"/>
    <property type="match status" value="1"/>
</dbReference>